<keyword evidence="3" id="KW-0645">Protease</keyword>
<name>Q74CU8_GEOSL</name>
<proteinExistence type="predicted"/>
<dbReference type="GO" id="GO:0080120">
    <property type="term" value="P:CAAX-box protein maturation"/>
    <property type="evidence" value="ECO:0007669"/>
    <property type="project" value="UniProtKB-ARBA"/>
</dbReference>
<feature type="transmembrane region" description="Helical" evidence="1">
    <location>
        <begin position="96"/>
        <end position="118"/>
    </location>
</feature>
<dbReference type="Pfam" id="PF02517">
    <property type="entry name" value="Rce1-like"/>
    <property type="match status" value="1"/>
</dbReference>
<feature type="transmembrane region" description="Helical" evidence="1">
    <location>
        <begin position="33"/>
        <end position="55"/>
    </location>
</feature>
<keyword evidence="1" id="KW-0472">Membrane</keyword>
<dbReference type="PATRIC" id="fig|243231.5.peg.1615"/>
<evidence type="ECO:0000259" key="2">
    <source>
        <dbReference type="Pfam" id="PF02517"/>
    </source>
</evidence>
<evidence type="ECO:0000313" key="3">
    <source>
        <dbReference type="EMBL" id="AAR34947.1"/>
    </source>
</evidence>
<keyword evidence="4" id="KW-1185">Reference proteome</keyword>
<keyword evidence="1" id="KW-1133">Transmembrane helix</keyword>
<dbReference type="InterPro" id="IPR042150">
    <property type="entry name" value="MmRce1-like"/>
</dbReference>
<dbReference type="OrthoDB" id="3693644at2"/>
<reference evidence="3 4" key="1">
    <citation type="journal article" date="2003" name="Science">
        <title>Genome of Geobacter sulfurreducens: metal reduction in subsurface environments.</title>
        <authorList>
            <person name="Methe B.A."/>
            <person name="Nelson K.E."/>
            <person name="Eisen J.A."/>
            <person name="Paulsen I.T."/>
            <person name="Nelson W."/>
            <person name="Heidelberg J.F."/>
            <person name="Wu D."/>
            <person name="Wu M."/>
            <person name="Ward N."/>
            <person name="Beanan M.J."/>
            <person name="Dodson R.J."/>
            <person name="Madupu R."/>
            <person name="Brinkac L.M."/>
            <person name="Daugherty S.C."/>
            <person name="DeBoy R.T."/>
            <person name="Durkin A.S."/>
            <person name="Gwinn M."/>
            <person name="Kolonay J.F."/>
            <person name="Sullivan S.A."/>
            <person name="Haft D.H."/>
            <person name="Selengut J."/>
            <person name="Davidsen T.M."/>
            <person name="Zafar N."/>
            <person name="White O."/>
            <person name="Tran B."/>
            <person name="Romero C."/>
            <person name="Forberger H.A."/>
            <person name="Weidman J."/>
            <person name="Khouri H."/>
            <person name="Feldblyum T.V."/>
            <person name="Utterback T.R."/>
            <person name="Van Aken S.E."/>
            <person name="Lovley D.R."/>
            <person name="Fraser C.M."/>
        </authorList>
    </citation>
    <scope>NUCLEOTIDE SEQUENCE [LARGE SCALE GENOMIC DNA]</scope>
    <source>
        <strain evidence="4">ATCC 51573 / DSM 12127 / PCA</strain>
    </source>
</reference>
<dbReference type="PANTHER" id="PTHR35797">
    <property type="entry name" value="PROTEASE-RELATED"/>
    <property type="match status" value="1"/>
</dbReference>
<dbReference type="InParanoid" id="Q74CU8"/>
<feature type="domain" description="CAAX prenyl protease 2/Lysostaphin resistance protein A-like" evidence="2">
    <location>
        <begin position="106"/>
        <end position="205"/>
    </location>
</feature>
<evidence type="ECO:0000256" key="1">
    <source>
        <dbReference type="SAM" id="Phobius"/>
    </source>
</evidence>
<dbReference type="GO" id="GO:0004175">
    <property type="term" value="F:endopeptidase activity"/>
    <property type="evidence" value="ECO:0007669"/>
    <property type="project" value="UniProtKB-ARBA"/>
</dbReference>
<dbReference type="KEGG" id="gsu:GSU1573"/>
<dbReference type="EMBL" id="AE017180">
    <property type="protein sequence ID" value="AAR34947.1"/>
    <property type="molecule type" value="Genomic_DNA"/>
</dbReference>
<keyword evidence="1" id="KW-0812">Transmembrane</keyword>
<keyword evidence="3" id="KW-0378">Hydrolase</keyword>
<dbReference type="PANTHER" id="PTHR35797:SF1">
    <property type="entry name" value="PROTEASE"/>
    <property type="match status" value="1"/>
</dbReference>
<reference evidence="3 4" key="2">
    <citation type="journal article" date="2012" name="BMC Genomics">
        <title>Comparative genomic analysis of Geobacter sulfurreducens KN400, a strain with enhanced capacity for extracellular electron transfer and electricity production.</title>
        <authorList>
            <person name="Butler J.E."/>
            <person name="Young N.D."/>
            <person name="Aklujkar M."/>
            <person name="Lovley D.R."/>
        </authorList>
    </citation>
    <scope>NUCLEOTIDE SEQUENCE [LARGE SCALE GENOMIC DNA]</scope>
    <source>
        <strain evidence="4">ATCC 51573 / DSM 12127 / PCA</strain>
    </source>
</reference>
<feature type="transmembrane region" description="Helical" evidence="1">
    <location>
        <begin position="166"/>
        <end position="186"/>
    </location>
</feature>
<dbReference type="eggNOG" id="COG1266">
    <property type="taxonomic scope" value="Bacteria"/>
</dbReference>
<dbReference type="AlphaFoldDB" id="Q74CU8"/>
<organism evidence="3 4">
    <name type="scientific">Geobacter sulfurreducens (strain ATCC 51573 / DSM 12127 / PCA)</name>
    <dbReference type="NCBI Taxonomy" id="243231"/>
    <lineage>
        <taxon>Bacteria</taxon>
        <taxon>Pseudomonadati</taxon>
        <taxon>Thermodesulfobacteriota</taxon>
        <taxon>Desulfuromonadia</taxon>
        <taxon>Geobacterales</taxon>
        <taxon>Geobacteraceae</taxon>
        <taxon>Geobacter</taxon>
    </lineage>
</organism>
<dbReference type="InterPro" id="IPR003675">
    <property type="entry name" value="Rce1/LyrA-like_dom"/>
</dbReference>
<dbReference type="GO" id="GO:0006508">
    <property type="term" value="P:proteolysis"/>
    <property type="evidence" value="ECO:0007669"/>
    <property type="project" value="UniProtKB-KW"/>
</dbReference>
<feature type="transmembrane region" description="Helical" evidence="1">
    <location>
        <begin position="220"/>
        <end position="244"/>
    </location>
</feature>
<sequence length="251" mass="26452">MFTPFLAALVVQRLVCRQPFLGPLGLVVRPNRWYVAGLFVPPLLAMLSAAASLLVPGVTLSADIFDANIMKTLGEAVPSEQMAQVRRQIASLPLHPAWLILVGGTLVGATVNAVAALGEEVGWRGLLYMELAHLGFWRSSWLIGLVWGAWHAPMILNGYNYPGHPVAGVALMVVWAILFSPLIGYVRSRTGSVVAAAMMHGSLNGVGMAPAAILTGGDSLTTGILGIPGIGVLTVLNVCLYFFIGKKGVSG</sequence>
<dbReference type="Proteomes" id="UP000000577">
    <property type="component" value="Chromosome"/>
</dbReference>
<protein>
    <submittedName>
        <fullName evidence="3">Protease, Abi superfamily, putative</fullName>
    </submittedName>
</protein>
<dbReference type="STRING" id="243231.GSU1573"/>
<dbReference type="EnsemblBacteria" id="AAR34947">
    <property type="protein sequence ID" value="AAR34947"/>
    <property type="gene ID" value="GSU1573"/>
</dbReference>
<dbReference type="HOGENOM" id="CLU_064706_0_1_7"/>
<feature type="transmembrane region" description="Helical" evidence="1">
    <location>
        <begin position="193"/>
        <end position="214"/>
    </location>
</feature>
<gene>
    <name evidence="3" type="ordered locus">GSU1573</name>
</gene>
<accession>Q74CU8</accession>
<evidence type="ECO:0000313" key="4">
    <source>
        <dbReference type="Proteomes" id="UP000000577"/>
    </source>
</evidence>